<reference evidence="1" key="1">
    <citation type="submission" date="2002-05" db="EMBL/GenBank/DDBJ databases">
        <title>The genome sequence of Chlamydia pneumoniae TW183 and comparison with other Chlamydia strains based on whole genome sequence analysis.</title>
        <authorList>
            <person name="Geng M.M."/>
            <person name="Schuhmacher A."/>
            <person name="Muehldorfer I."/>
            <person name="Bensch K.W."/>
            <person name="Schaefer K.P."/>
            <person name="Schneider S."/>
            <person name="Pohl T."/>
            <person name="Essig A."/>
            <person name="Marre R."/>
            <person name="Melchers K."/>
        </authorList>
    </citation>
    <scope>NUCLEOTIDE SEQUENCE [LARGE SCALE GENOMIC DNA]</scope>
    <source>
        <strain evidence="1">TW-183</strain>
    </source>
</reference>
<dbReference type="EMBL" id="AE009440">
    <property type="protein sequence ID" value="AAP98353.1"/>
    <property type="molecule type" value="Genomic_DNA"/>
</dbReference>
<accession>A0ABM5LCI7</accession>
<evidence type="ECO:0000313" key="1">
    <source>
        <dbReference type="EMBL" id="AAP98353.1"/>
    </source>
</evidence>
<protein>
    <submittedName>
        <fullName evidence="1">Uncharacterized protein</fullName>
    </submittedName>
</protein>
<keyword evidence="2" id="KW-1185">Reference proteome</keyword>
<organism evidence="1 2">
    <name type="scientific">Chlamydia pneumoniae</name>
    <name type="common">Chlamydophila pneumoniae</name>
    <dbReference type="NCBI Taxonomy" id="83558"/>
    <lineage>
        <taxon>Bacteria</taxon>
        <taxon>Pseudomonadati</taxon>
        <taxon>Chlamydiota</taxon>
        <taxon>Chlamydiia</taxon>
        <taxon>Chlamydiales</taxon>
        <taxon>Chlamydiaceae</taxon>
        <taxon>Chlamydia/Chlamydophila group</taxon>
        <taxon>Chlamydia</taxon>
    </lineage>
</organism>
<dbReference type="Proteomes" id="UP000000424">
    <property type="component" value="Chromosome"/>
</dbReference>
<sequence length="63" mass="7411">MIWVIHRLLYTLLGCARSTEPKLLSFIDKTTAVCRWMQRIFSSCLRNSLAALNKTMVMLWKSY</sequence>
<name>A0ABM5LCI7_CHLPN</name>
<proteinExistence type="predicted"/>
<evidence type="ECO:0000313" key="2">
    <source>
        <dbReference type="Proteomes" id="UP000000424"/>
    </source>
</evidence>
<gene>
    <name evidence="1" type="ordered locus">CpB0422</name>
</gene>